<dbReference type="SUPFAM" id="SSF56112">
    <property type="entry name" value="Protein kinase-like (PK-like)"/>
    <property type="match status" value="1"/>
</dbReference>
<dbReference type="InterPro" id="IPR036940">
    <property type="entry name" value="PI3/4_kinase_cat_sf"/>
</dbReference>
<keyword evidence="4" id="KW-0812">Transmembrane</keyword>
<dbReference type="InterPro" id="IPR015433">
    <property type="entry name" value="PI3/4_kinase"/>
</dbReference>
<feature type="compositionally biased region" description="Basic residues" evidence="3">
    <location>
        <begin position="461"/>
        <end position="473"/>
    </location>
</feature>
<evidence type="ECO:0000259" key="5">
    <source>
        <dbReference type="PROSITE" id="PS50290"/>
    </source>
</evidence>
<dbReference type="InterPro" id="IPR018936">
    <property type="entry name" value="PI3/4_kinase_CS"/>
</dbReference>
<dbReference type="PROSITE" id="PS00916">
    <property type="entry name" value="PI3_4_KINASE_2"/>
    <property type="match status" value="1"/>
</dbReference>
<accession>A0ABN9UAT2</accession>
<feature type="transmembrane region" description="Helical" evidence="4">
    <location>
        <begin position="297"/>
        <end position="316"/>
    </location>
</feature>
<dbReference type="Gene3D" id="1.10.1070.11">
    <property type="entry name" value="Phosphatidylinositol 3-/4-kinase, catalytic domain"/>
    <property type="match status" value="1"/>
</dbReference>
<dbReference type="InterPro" id="IPR011009">
    <property type="entry name" value="Kinase-like_dom_sf"/>
</dbReference>
<keyword evidence="2" id="KW-0418">Kinase</keyword>
<name>A0ABN9UAT2_9DINO</name>
<protein>
    <recommendedName>
        <fullName evidence="5">PI3K/PI4K catalytic domain-containing protein</fullName>
    </recommendedName>
</protein>
<dbReference type="PANTHER" id="PTHR10048:SF7">
    <property type="entry name" value="PHOSPHATIDYLINOSITOL 3-KINASE CATALYTIC SUBUNIT TYPE 3"/>
    <property type="match status" value="1"/>
</dbReference>
<comment type="caution">
    <text evidence="6">The sequence shown here is derived from an EMBL/GenBank/DDBJ whole genome shotgun (WGS) entry which is preliminary data.</text>
</comment>
<reference evidence="6" key="1">
    <citation type="submission" date="2023-10" db="EMBL/GenBank/DDBJ databases">
        <authorList>
            <person name="Chen Y."/>
            <person name="Shah S."/>
            <person name="Dougan E. K."/>
            <person name="Thang M."/>
            <person name="Chan C."/>
        </authorList>
    </citation>
    <scope>NUCLEOTIDE SEQUENCE [LARGE SCALE GENOMIC DNA]</scope>
</reference>
<feature type="compositionally biased region" description="Low complexity" evidence="3">
    <location>
        <begin position="739"/>
        <end position="748"/>
    </location>
</feature>
<evidence type="ECO:0000313" key="7">
    <source>
        <dbReference type="Proteomes" id="UP001189429"/>
    </source>
</evidence>
<keyword evidence="7" id="KW-1185">Reference proteome</keyword>
<evidence type="ECO:0000256" key="3">
    <source>
        <dbReference type="SAM" id="MobiDB-lite"/>
    </source>
</evidence>
<gene>
    <name evidence="6" type="ORF">PCOR1329_LOCUS46392</name>
</gene>
<keyword evidence="4" id="KW-1133">Transmembrane helix</keyword>
<feature type="transmembrane region" description="Helical" evidence="4">
    <location>
        <begin position="223"/>
        <end position="243"/>
    </location>
</feature>
<feature type="compositionally biased region" description="Gly residues" evidence="3">
    <location>
        <begin position="395"/>
        <end position="407"/>
    </location>
</feature>
<dbReference type="PROSITE" id="PS50290">
    <property type="entry name" value="PI3_4_KINASE_3"/>
    <property type="match status" value="1"/>
</dbReference>
<feature type="transmembrane region" description="Helical" evidence="4">
    <location>
        <begin position="159"/>
        <end position="185"/>
    </location>
</feature>
<proteinExistence type="predicted"/>
<keyword evidence="1" id="KW-0808">Transferase</keyword>
<feature type="region of interest" description="Disordered" evidence="3">
    <location>
        <begin position="375"/>
        <end position="526"/>
    </location>
</feature>
<evidence type="ECO:0000256" key="1">
    <source>
        <dbReference type="ARBA" id="ARBA00022679"/>
    </source>
</evidence>
<evidence type="ECO:0000256" key="2">
    <source>
        <dbReference type="ARBA" id="ARBA00022777"/>
    </source>
</evidence>
<feature type="compositionally biased region" description="Basic and acidic residues" evidence="3">
    <location>
        <begin position="723"/>
        <end position="738"/>
    </location>
</feature>
<evidence type="ECO:0000313" key="6">
    <source>
        <dbReference type="EMBL" id="CAK0855867.1"/>
    </source>
</evidence>
<feature type="region of interest" description="Disordered" evidence="3">
    <location>
        <begin position="723"/>
        <end position="772"/>
    </location>
</feature>
<dbReference type="PANTHER" id="PTHR10048">
    <property type="entry name" value="PHOSPHATIDYLINOSITOL KINASE"/>
    <property type="match status" value="1"/>
</dbReference>
<dbReference type="Gene3D" id="3.30.1010.10">
    <property type="entry name" value="Phosphatidylinositol 3-kinase Catalytic Subunit, Chain A, domain 4"/>
    <property type="match status" value="1"/>
</dbReference>
<sequence>MVNRQTWTRVLGLLTRALSLTDSSSRHDGIVLLVGLLFTTVLMALTMSKHWSGLRGRGRPHGSCVAIVASVLQLSPVVEMIDKVFSHQMPICFAQPDRLGPQRAPLLRSTVAKGSPGENAMRGVRKLSIVNLPQAGLSLWYHISLVPRSANLVAPQHPIMIACAFVASFFSLSFGIADFVLYVWVDDAFVRENKKLVTFHYCVEILMRLPMLVFFHLCGKTKYGYAPIAVLFVVDVLTTTLLLSFARFSQSRRKCCSLSINRHGVTQCVFSVIISVPLFFVNLVFCDPGMGFFYVNQVYYAVKYCELVAMWLFVAMMRKDRRAVTQPLSRCYRQLGGTGSGEQLVPGVHVHRNLLRQPQRRLRLVLRACQATQEGREAGAGHGDRGEDVHRPRGGRPGVAAGRGAGGRAWRHAAGELGGDLRAAPPSQLGGAHGHDARRREPRPHPGGHLGGGAAGPAVGRRVRRRCWRRGAHRGAAPRARHLRHAAGAARRAQGRDPAGVDRGRGPGGPRRGRRPPRPLRQPPHLCLRWDDGERWTRRPDPCGEDSQAVLKLSSKIALALHLDAVAEPLRAPDLEAPAEARCRRPLLSFVVAYAFATAQADVISDLYWALVCLSQEEEEEERAGRPPQGAARDLGYRASRIALLRLVNNELPHLVPDCGSQEDMARFLLLARRMLQGQREVWQQHMDLIMNHSGRVHGGSGSWNYKTEVVRDALRRWRELRRNSRHASRPDVDEELLRSPTRSLSRSSLDEEGERRMISPARSDTDMVSPEDRGSAAFLSLPIDPTVQFRGIVIDETEVIPSKQAPLLLTCRTRGIRSRLISSPHQTPGEPDGGNDEIQEKYLLKVGDDLRQDQLMLQMMALMSCVWQERLPSADARLLQIANFRALAVTPQAGYVKFVADSVPLSDALHESRGNLYHWLEHRRLEGLTLDEVLDNFCGSVAACCVVTYILGIGDRHLENLCITRRGQLFHVDFGFILGDDPKPMAPPVRLPQQVAQALLMSGRLQQCFSLAGRAYLELRPLAGLWTSILKLIAATGGSGCPRLARQSMAAISGLRERLRVDQQDEERAASEFLCLMRESSEGMASILIDKVHAAGLFWR</sequence>
<keyword evidence="4" id="KW-0472">Membrane</keyword>
<feature type="compositionally biased region" description="Basic and acidic residues" evidence="3">
    <location>
        <begin position="375"/>
        <end position="391"/>
    </location>
</feature>
<dbReference type="SMART" id="SM00146">
    <property type="entry name" value="PI3Kc"/>
    <property type="match status" value="1"/>
</dbReference>
<feature type="transmembrane region" description="Helical" evidence="4">
    <location>
        <begin position="264"/>
        <end position="285"/>
    </location>
</feature>
<dbReference type="EMBL" id="CAUYUJ010015582">
    <property type="protein sequence ID" value="CAK0855867.1"/>
    <property type="molecule type" value="Genomic_DNA"/>
</dbReference>
<dbReference type="Proteomes" id="UP001189429">
    <property type="component" value="Unassembled WGS sequence"/>
</dbReference>
<evidence type="ECO:0000256" key="4">
    <source>
        <dbReference type="SAM" id="Phobius"/>
    </source>
</evidence>
<dbReference type="InterPro" id="IPR000403">
    <property type="entry name" value="PI3/4_kinase_cat_dom"/>
</dbReference>
<dbReference type="PROSITE" id="PS00915">
    <property type="entry name" value="PI3_4_KINASE_1"/>
    <property type="match status" value="1"/>
</dbReference>
<feature type="transmembrane region" description="Helical" evidence="4">
    <location>
        <begin position="29"/>
        <end position="47"/>
    </location>
</feature>
<feature type="domain" description="PI3K/PI4K catalytic" evidence="5">
    <location>
        <begin position="794"/>
        <end position="1085"/>
    </location>
</feature>
<feature type="compositionally biased region" description="Low complexity" evidence="3">
    <location>
        <begin position="486"/>
        <end position="498"/>
    </location>
</feature>
<organism evidence="6 7">
    <name type="scientific">Prorocentrum cordatum</name>
    <dbReference type="NCBI Taxonomy" id="2364126"/>
    <lineage>
        <taxon>Eukaryota</taxon>
        <taxon>Sar</taxon>
        <taxon>Alveolata</taxon>
        <taxon>Dinophyceae</taxon>
        <taxon>Prorocentrales</taxon>
        <taxon>Prorocentraceae</taxon>
        <taxon>Prorocentrum</taxon>
    </lineage>
</organism>
<dbReference type="Pfam" id="PF00454">
    <property type="entry name" value="PI3_PI4_kinase"/>
    <property type="match status" value="1"/>
</dbReference>
<feature type="transmembrane region" description="Helical" evidence="4">
    <location>
        <begin position="197"/>
        <end position="217"/>
    </location>
</feature>